<keyword evidence="1" id="KW-1133">Transmembrane helix</keyword>
<evidence type="ECO:0000256" key="1">
    <source>
        <dbReference type="SAM" id="Phobius"/>
    </source>
</evidence>
<dbReference type="AlphaFoldDB" id="A0A2I0WX63"/>
<accession>A0A2I0WX63</accession>
<sequence length="67" mass="7495">MQNSPRSQDRLSMQKNLLLTRSALAAEDSPHLGEQLSMLKKVKSFVIITYNTILMLTHLGVRIVAEG</sequence>
<protein>
    <submittedName>
        <fullName evidence="2">Uncharacterized protein</fullName>
    </submittedName>
</protein>
<keyword evidence="3" id="KW-1185">Reference proteome</keyword>
<evidence type="ECO:0000313" key="2">
    <source>
        <dbReference type="EMBL" id="PKU80253.1"/>
    </source>
</evidence>
<proteinExistence type="predicted"/>
<dbReference type="EMBL" id="KZ502363">
    <property type="protein sequence ID" value="PKU80253.1"/>
    <property type="molecule type" value="Genomic_DNA"/>
</dbReference>
<keyword evidence="1" id="KW-0812">Transmembrane</keyword>
<reference evidence="2 3" key="1">
    <citation type="journal article" date="2016" name="Sci. Rep.">
        <title>The Dendrobium catenatum Lindl. genome sequence provides insights into polysaccharide synthase, floral development and adaptive evolution.</title>
        <authorList>
            <person name="Zhang G.Q."/>
            <person name="Xu Q."/>
            <person name="Bian C."/>
            <person name="Tsai W.C."/>
            <person name="Yeh C.M."/>
            <person name="Liu K.W."/>
            <person name="Yoshida K."/>
            <person name="Zhang L.S."/>
            <person name="Chang S.B."/>
            <person name="Chen F."/>
            <person name="Shi Y."/>
            <person name="Su Y.Y."/>
            <person name="Zhang Y.Q."/>
            <person name="Chen L.J."/>
            <person name="Yin Y."/>
            <person name="Lin M."/>
            <person name="Huang H."/>
            <person name="Deng H."/>
            <person name="Wang Z.W."/>
            <person name="Zhu S.L."/>
            <person name="Zhao X."/>
            <person name="Deng C."/>
            <person name="Niu S.C."/>
            <person name="Huang J."/>
            <person name="Wang M."/>
            <person name="Liu G.H."/>
            <person name="Yang H.J."/>
            <person name="Xiao X.J."/>
            <person name="Hsiao Y.Y."/>
            <person name="Wu W.L."/>
            <person name="Chen Y.Y."/>
            <person name="Mitsuda N."/>
            <person name="Ohme-Takagi M."/>
            <person name="Luo Y.B."/>
            <person name="Van de Peer Y."/>
            <person name="Liu Z.J."/>
        </authorList>
    </citation>
    <scope>NUCLEOTIDE SEQUENCE [LARGE SCALE GENOMIC DNA]</scope>
    <source>
        <tissue evidence="2">The whole plant</tissue>
    </source>
</reference>
<evidence type="ECO:0000313" key="3">
    <source>
        <dbReference type="Proteomes" id="UP000233837"/>
    </source>
</evidence>
<keyword evidence="1" id="KW-0472">Membrane</keyword>
<organism evidence="2 3">
    <name type="scientific">Dendrobium catenatum</name>
    <dbReference type="NCBI Taxonomy" id="906689"/>
    <lineage>
        <taxon>Eukaryota</taxon>
        <taxon>Viridiplantae</taxon>
        <taxon>Streptophyta</taxon>
        <taxon>Embryophyta</taxon>
        <taxon>Tracheophyta</taxon>
        <taxon>Spermatophyta</taxon>
        <taxon>Magnoliopsida</taxon>
        <taxon>Liliopsida</taxon>
        <taxon>Asparagales</taxon>
        <taxon>Orchidaceae</taxon>
        <taxon>Epidendroideae</taxon>
        <taxon>Malaxideae</taxon>
        <taxon>Dendrobiinae</taxon>
        <taxon>Dendrobium</taxon>
    </lineage>
</organism>
<reference evidence="2 3" key="2">
    <citation type="journal article" date="2017" name="Nature">
        <title>The Apostasia genome and the evolution of orchids.</title>
        <authorList>
            <person name="Zhang G.Q."/>
            <person name="Liu K.W."/>
            <person name="Li Z."/>
            <person name="Lohaus R."/>
            <person name="Hsiao Y.Y."/>
            <person name="Niu S.C."/>
            <person name="Wang J.Y."/>
            <person name="Lin Y.C."/>
            <person name="Xu Q."/>
            <person name="Chen L.J."/>
            <person name="Yoshida K."/>
            <person name="Fujiwara S."/>
            <person name="Wang Z.W."/>
            <person name="Zhang Y.Q."/>
            <person name="Mitsuda N."/>
            <person name="Wang M."/>
            <person name="Liu G.H."/>
            <person name="Pecoraro L."/>
            <person name="Huang H.X."/>
            <person name="Xiao X.J."/>
            <person name="Lin M."/>
            <person name="Wu X.Y."/>
            <person name="Wu W.L."/>
            <person name="Chen Y.Y."/>
            <person name="Chang S.B."/>
            <person name="Sakamoto S."/>
            <person name="Ohme-Takagi M."/>
            <person name="Yagi M."/>
            <person name="Zeng S.J."/>
            <person name="Shen C.Y."/>
            <person name="Yeh C.M."/>
            <person name="Luo Y.B."/>
            <person name="Tsai W.C."/>
            <person name="Van de Peer Y."/>
            <person name="Liu Z.J."/>
        </authorList>
    </citation>
    <scope>NUCLEOTIDE SEQUENCE [LARGE SCALE GENOMIC DNA]</scope>
    <source>
        <tissue evidence="2">The whole plant</tissue>
    </source>
</reference>
<feature type="transmembrane region" description="Helical" evidence="1">
    <location>
        <begin position="45"/>
        <end position="65"/>
    </location>
</feature>
<dbReference type="Proteomes" id="UP000233837">
    <property type="component" value="Unassembled WGS sequence"/>
</dbReference>
<gene>
    <name evidence="2" type="ORF">MA16_Dca005784</name>
</gene>
<name>A0A2I0WX63_9ASPA</name>